<dbReference type="OrthoDB" id="6106880at2759"/>
<reference evidence="8" key="1">
    <citation type="thesis" date="2020" institute="ProQuest LLC" country="789 East Eisenhower Parkway, Ann Arbor, MI, USA">
        <title>Comparative Genomics and Chromosome Evolution.</title>
        <authorList>
            <person name="Mudd A.B."/>
        </authorList>
    </citation>
    <scope>NUCLEOTIDE SEQUENCE</scope>
    <source>
        <strain evidence="8">Female2</strain>
        <tissue evidence="8">Blood</tissue>
    </source>
</reference>
<dbReference type="InterPro" id="IPR001841">
    <property type="entry name" value="Znf_RING"/>
</dbReference>
<feature type="compositionally biased region" description="Basic and acidic residues" evidence="5">
    <location>
        <begin position="174"/>
        <end position="184"/>
    </location>
</feature>
<dbReference type="GO" id="GO:0016567">
    <property type="term" value="P:protein ubiquitination"/>
    <property type="evidence" value="ECO:0007669"/>
    <property type="project" value="TreeGrafter"/>
</dbReference>
<accession>A0A8T2IM77</accession>
<keyword evidence="6" id="KW-0812">Transmembrane</keyword>
<dbReference type="PROSITE" id="PS00518">
    <property type="entry name" value="ZF_RING_1"/>
    <property type="match status" value="1"/>
</dbReference>
<keyword evidence="2 4" id="KW-0863">Zinc-finger</keyword>
<evidence type="ECO:0000256" key="3">
    <source>
        <dbReference type="ARBA" id="ARBA00022833"/>
    </source>
</evidence>
<keyword evidence="9" id="KW-1185">Reference proteome</keyword>
<dbReference type="AlphaFoldDB" id="A0A8T2IM77"/>
<name>A0A8T2IM77_9PIPI</name>
<protein>
    <recommendedName>
        <fullName evidence="7">RING-type domain-containing protein</fullName>
    </recommendedName>
</protein>
<feature type="domain" description="RING-type" evidence="7">
    <location>
        <begin position="84"/>
        <end position="130"/>
    </location>
</feature>
<evidence type="ECO:0000256" key="6">
    <source>
        <dbReference type="SAM" id="Phobius"/>
    </source>
</evidence>
<dbReference type="PROSITE" id="PS50089">
    <property type="entry name" value="ZF_RING_2"/>
    <property type="match status" value="1"/>
</dbReference>
<proteinExistence type="predicted"/>
<sequence>MTDSTEHSPSAEVEPGSEHCSTIMGSAGTGHSSTESRACRTCLWSPGEELAEDHVDTRCPVPTPTDLHPSIADRCFSSLTDMDCAICFSKYDIYRLPKQLSCKHAFCIVCLKLLIHNEAGAWLIPCPVCRASTFVFGGLICTLPNEGSLMNRLEDPKLQTTSQIPKTSVNVDSQSHHDPHREDPTNGPTATRRLTLLVLFLIMLLLIILQFLYTGILNWVLGFILGVIVILTAFLCFNPDCKMNKDAVLRKDGLSISTV</sequence>
<dbReference type="GO" id="GO:0061630">
    <property type="term" value="F:ubiquitin protein ligase activity"/>
    <property type="evidence" value="ECO:0007669"/>
    <property type="project" value="TreeGrafter"/>
</dbReference>
<comment type="caution">
    <text evidence="8">The sequence shown here is derived from an EMBL/GenBank/DDBJ whole genome shotgun (WGS) entry which is preliminary data.</text>
</comment>
<dbReference type="EMBL" id="JAACNH010000033">
    <property type="protein sequence ID" value="KAG8431948.1"/>
    <property type="molecule type" value="Genomic_DNA"/>
</dbReference>
<dbReference type="SMART" id="SM00184">
    <property type="entry name" value="RING"/>
    <property type="match status" value="1"/>
</dbReference>
<evidence type="ECO:0000313" key="9">
    <source>
        <dbReference type="Proteomes" id="UP000812440"/>
    </source>
</evidence>
<gene>
    <name evidence="8" type="ORF">GDO86_019056</name>
</gene>
<evidence type="ECO:0000256" key="1">
    <source>
        <dbReference type="ARBA" id="ARBA00022723"/>
    </source>
</evidence>
<dbReference type="Proteomes" id="UP000812440">
    <property type="component" value="Unassembled WGS sequence"/>
</dbReference>
<evidence type="ECO:0000256" key="5">
    <source>
        <dbReference type="SAM" id="MobiDB-lite"/>
    </source>
</evidence>
<dbReference type="Pfam" id="PF13639">
    <property type="entry name" value="zf-RING_2"/>
    <property type="match status" value="1"/>
</dbReference>
<dbReference type="InterPro" id="IPR051435">
    <property type="entry name" value="RING_finger_E3_ubiq-ligases"/>
</dbReference>
<feature type="transmembrane region" description="Helical" evidence="6">
    <location>
        <begin position="194"/>
        <end position="213"/>
    </location>
</feature>
<dbReference type="Gene3D" id="3.30.40.10">
    <property type="entry name" value="Zinc/RING finger domain, C3HC4 (zinc finger)"/>
    <property type="match status" value="1"/>
</dbReference>
<evidence type="ECO:0000256" key="4">
    <source>
        <dbReference type="PROSITE-ProRule" id="PRU00175"/>
    </source>
</evidence>
<dbReference type="PANTHER" id="PTHR22791">
    <property type="entry name" value="RING-TYPE DOMAIN-CONTAINING PROTEIN"/>
    <property type="match status" value="1"/>
</dbReference>
<dbReference type="InterPro" id="IPR013083">
    <property type="entry name" value="Znf_RING/FYVE/PHD"/>
</dbReference>
<dbReference type="SUPFAM" id="SSF57850">
    <property type="entry name" value="RING/U-box"/>
    <property type="match status" value="1"/>
</dbReference>
<keyword evidence="3" id="KW-0862">Zinc</keyword>
<feature type="transmembrane region" description="Helical" evidence="6">
    <location>
        <begin position="219"/>
        <end position="237"/>
    </location>
</feature>
<evidence type="ECO:0000313" key="8">
    <source>
        <dbReference type="EMBL" id="KAG8431948.1"/>
    </source>
</evidence>
<evidence type="ECO:0000256" key="2">
    <source>
        <dbReference type="ARBA" id="ARBA00022771"/>
    </source>
</evidence>
<keyword evidence="6" id="KW-1133">Transmembrane helix</keyword>
<evidence type="ECO:0000259" key="7">
    <source>
        <dbReference type="PROSITE" id="PS50089"/>
    </source>
</evidence>
<dbReference type="PANTHER" id="PTHR22791:SF28">
    <property type="entry name" value="E3 UBIQUITIN-PROTEIN LIGASE RNF186"/>
    <property type="match status" value="1"/>
</dbReference>
<feature type="region of interest" description="Disordered" evidence="5">
    <location>
        <begin position="166"/>
        <end position="187"/>
    </location>
</feature>
<organism evidence="8 9">
    <name type="scientific">Hymenochirus boettgeri</name>
    <name type="common">Congo dwarf clawed frog</name>
    <dbReference type="NCBI Taxonomy" id="247094"/>
    <lineage>
        <taxon>Eukaryota</taxon>
        <taxon>Metazoa</taxon>
        <taxon>Chordata</taxon>
        <taxon>Craniata</taxon>
        <taxon>Vertebrata</taxon>
        <taxon>Euteleostomi</taxon>
        <taxon>Amphibia</taxon>
        <taxon>Batrachia</taxon>
        <taxon>Anura</taxon>
        <taxon>Pipoidea</taxon>
        <taxon>Pipidae</taxon>
        <taxon>Pipinae</taxon>
        <taxon>Hymenochirus</taxon>
    </lineage>
</organism>
<dbReference type="GO" id="GO:0008270">
    <property type="term" value="F:zinc ion binding"/>
    <property type="evidence" value="ECO:0007669"/>
    <property type="project" value="UniProtKB-KW"/>
</dbReference>
<keyword evidence="1" id="KW-0479">Metal-binding</keyword>
<dbReference type="InterPro" id="IPR017907">
    <property type="entry name" value="Znf_RING_CS"/>
</dbReference>
<keyword evidence="6" id="KW-0472">Membrane</keyword>